<accession>A0A315XQ23</accession>
<comment type="caution">
    <text evidence="2">The sequence shown here is derived from an EMBL/GenBank/DDBJ whole genome shotgun (WGS) entry which is preliminary data.</text>
</comment>
<gene>
    <name evidence="2" type="ORF">MBBTH_06010</name>
</gene>
<dbReference type="AlphaFoldDB" id="A0A315XQ23"/>
<keyword evidence="3" id="KW-1185">Reference proteome</keyword>
<protein>
    <submittedName>
        <fullName evidence="2">Uncharacterized protein</fullName>
    </submittedName>
</protein>
<feature type="transmembrane region" description="Helical" evidence="1">
    <location>
        <begin position="94"/>
        <end position="116"/>
    </location>
</feature>
<dbReference type="Proteomes" id="UP000251717">
    <property type="component" value="Unassembled WGS sequence"/>
</dbReference>
<feature type="transmembrane region" description="Helical" evidence="1">
    <location>
        <begin position="174"/>
        <end position="193"/>
    </location>
</feature>
<evidence type="ECO:0000313" key="2">
    <source>
        <dbReference type="EMBL" id="PWB88014.1"/>
    </source>
</evidence>
<evidence type="ECO:0000256" key="1">
    <source>
        <dbReference type="SAM" id="Phobius"/>
    </source>
</evidence>
<feature type="transmembrane region" description="Helical" evidence="1">
    <location>
        <begin position="21"/>
        <end position="47"/>
    </location>
</feature>
<dbReference type="OrthoDB" id="68380at2157"/>
<keyword evidence="1" id="KW-0472">Membrane</keyword>
<dbReference type="RefSeq" id="WP_116591568.1">
    <property type="nucleotide sequence ID" value="NZ_MZGS01000016.1"/>
</dbReference>
<proteinExistence type="predicted"/>
<organism evidence="2 3">
    <name type="scientific">Methanobrevibacter thaueri</name>
    <dbReference type="NCBI Taxonomy" id="190975"/>
    <lineage>
        <taxon>Archaea</taxon>
        <taxon>Methanobacteriati</taxon>
        <taxon>Methanobacteriota</taxon>
        <taxon>Methanomada group</taxon>
        <taxon>Methanobacteria</taxon>
        <taxon>Methanobacteriales</taxon>
        <taxon>Methanobacteriaceae</taxon>
        <taxon>Methanobrevibacter</taxon>
    </lineage>
</organism>
<keyword evidence="1" id="KW-1133">Transmembrane helix</keyword>
<sequence>MFEKLIKNISKDWSVLDKNEMKSYVVSGFIFLELIGLSMALVLFLIVNLPVSFVIYAVAGFTLAAVLGSLIIYNRDWFDEKYGLFYEEYKGISYQGLILFFIPASIAFAFIIYPTALYQGGIYSAIGFSLAALYPAFFMFLRINVYKNENSRELLTEDENGNIITEHVIGYHPAIYYIFASLISCHIVGFSLMKVMEGIVENNIDAYLI</sequence>
<dbReference type="EMBL" id="MZGS01000016">
    <property type="protein sequence ID" value="PWB88014.1"/>
    <property type="molecule type" value="Genomic_DNA"/>
</dbReference>
<feature type="transmembrane region" description="Helical" evidence="1">
    <location>
        <begin position="122"/>
        <end position="141"/>
    </location>
</feature>
<evidence type="ECO:0000313" key="3">
    <source>
        <dbReference type="Proteomes" id="UP000251717"/>
    </source>
</evidence>
<reference evidence="2 3" key="1">
    <citation type="submission" date="2017-03" db="EMBL/GenBank/DDBJ databases">
        <title>Genome sequence of Methanobrevibacter thaueri.</title>
        <authorList>
            <person name="Poehlein A."/>
            <person name="Seedorf H."/>
            <person name="Daniel R."/>
        </authorList>
    </citation>
    <scope>NUCLEOTIDE SEQUENCE [LARGE SCALE GENOMIC DNA]</scope>
    <source>
        <strain evidence="2 3">DSM 11995</strain>
    </source>
</reference>
<keyword evidence="1" id="KW-0812">Transmembrane</keyword>
<name>A0A315XQ23_9EURY</name>
<feature type="transmembrane region" description="Helical" evidence="1">
    <location>
        <begin position="53"/>
        <end position="73"/>
    </location>
</feature>